<dbReference type="GO" id="GO:0005975">
    <property type="term" value="P:carbohydrate metabolic process"/>
    <property type="evidence" value="ECO:0007669"/>
    <property type="project" value="InterPro"/>
</dbReference>
<evidence type="ECO:0000256" key="3">
    <source>
        <dbReference type="ARBA" id="ARBA00008773"/>
    </source>
</evidence>
<keyword evidence="10" id="KW-0472">Membrane</keyword>
<feature type="non-terminal residue" evidence="19">
    <location>
        <position position="1"/>
    </location>
</feature>
<dbReference type="SMART" id="SM00768">
    <property type="entry name" value="X8"/>
    <property type="match status" value="1"/>
</dbReference>
<dbReference type="Pfam" id="PF07983">
    <property type="entry name" value="X8"/>
    <property type="match status" value="1"/>
</dbReference>
<evidence type="ECO:0000256" key="10">
    <source>
        <dbReference type="ARBA" id="ARBA00023136"/>
    </source>
</evidence>
<dbReference type="FunFam" id="1.20.58.1040:FF:000002">
    <property type="entry name" value="Glucan endo-1,3-beta-glucosidase 8"/>
    <property type="match status" value="1"/>
</dbReference>
<reference evidence="19 20" key="1">
    <citation type="journal article" date="2018" name="Nat. Genet.">
        <title>Extensive intraspecific gene order and gene structural variations between Mo17 and other maize genomes.</title>
        <authorList>
            <person name="Sun S."/>
            <person name="Zhou Y."/>
            <person name="Chen J."/>
            <person name="Shi J."/>
            <person name="Zhao H."/>
            <person name="Zhao H."/>
            <person name="Song W."/>
            <person name="Zhang M."/>
            <person name="Cui Y."/>
            <person name="Dong X."/>
            <person name="Liu H."/>
            <person name="Ma X."/>
            <person name="Jiao Y."/>
            <person name="Wang B."/>
            <person name="Wei X."/>
            <person name="Stein J.C."/>
            <person name="Glaubitz J.C."/>
            <person name="Lu F."/>
            <person name="Yu G."/>
            <person name="Liang C."/>
            <person name="Fengler K."/>
            <person name="Li B."/>
            <person name="Rafalski A."/>
            <person name="Schnable P.S."/>
            <person name="Ware D.H."/>
            <person name="Buckler E.S."/>
            <person name="Lai J."/>
        </authorList>
    </citation>
    <scope>NUCLEOTIDE SEQUENCE [LARGE SCALE GENOMIC DNA]</scope>
    <source>
        <strain evidence="20">cv. Missouri 17</strain>
        <tissue evidence="19">Seedling</tissue>
    </source>
</reference>
<evidence type="ECO:0000256" key="7">
    <source>
        <dbReference type="ARBA" id="ARBA00022729"/>
    </source>
</evidence>
<gene>
    <name evidence="19" type="primary">At1g64760_3</name>
    <name evidence="19" type="ORF">Zm00014a_035729</name>
</gene>
<comment type="subcellular location">
    <subcellularLocation>
        <location evidence="2">Cell membrane</location>
        <topology evidence="2">Lipid-anchor</topology>
        <topology evidence="2">GPI-anchor</topology>
    </subcellularLocation>
</comment>
<feature type="region of interest" description="Disordered" evidence="17">
    <location>
        <begin position="32"/>
        <end position="57"/>
    </location>
</feature>
<evidence type="ECO:0000256" key="2">
    <source>
        <dbReference type="ARBA" id="ARBA00004609"/>
    </source>
</evidence>
<dbReference type="InterPro" id="IPR000490">
    <property type="entry name" value="Glyco_hydro_17"/>
</dbReference>
<keyword evidence="9" id="KW-0611">Plant defense</keyword>
<keyword evidence="14 16" id="KW-0326">Glycosidase</keyword>
<evidence type="ECO:0000256" key="15">
    <source>
        <dbReference type="RuleBase" id="RU004335"/>
    </source>
</evidence>
<comment type="similarity">
    <text evidence="3 15">Belongs to the glycosyl hydrolase 17 family.</text>
</comment>
<dbReference type="InterPro" id="IPR044965">
    <property type="entry name" value="Glyco_hydro_17_plant"/>
</dbReference>
<dbReference type="GO" id="GO:0006952">
    <property type="term" value="P:defense response"/>
    <property type="evidence" value="ECO:0007669"/>
    <property type="project" value="UniProtKB-KW"/>
</dbReference>
<keyword evidence="11" id="KW-1015">Disulfide bond</keyword>
<organism evidence="19 20">
    <name type="scientific">Zea mays</name>
    <name type="common">Maize</name>
    <dbReference type="NCBI Taxonomy" id="4577"/>
    <lineage>
        <taxon>Eukaryota</taxon>
        <taxon>Viridiplantae</taxon>
        <taxon>Streptophyta</taxon>
        <taxon>Embryophyta</taxon>
        <taxon>Tracheophyta</taxon>
        <taxon>Spermatophyta</taxon>
        <taxon>Magnoliopsida</taxon>
        <taxon>Liliopsida</taxon>
        <taxon>Poales</taxon>
        <taxon>Poaceae</taxon>
        <taxon>PACMAD clade</taxon>
        <taxon>Panicoideae</taxon>
        <taxon>Andropogonodae</taxon>
        <taxon>Andropogoneae</taxon>
        <taxon>Tripsacinae</taxon>
        <taxon>Zea</taxon>
    </lineage>
</organism>
<dbReference type="ExpressionAtlas" id="A0A3L6FX47">
    <property type="expression patterns" value="baseline and differential"/>
</dbReference>
<keyword evidence="6" id="KW-0336">GPI-anchor</keyword>
<protein>
    <recommendedName>
        <fullName evidence="4">glucan endo-1,3-beta-D-glucosidase</fullName>
        <ecNumber evidence="4">3.2.1.39</ecNumber>
    </recommendedName>
</protein>
<feature type="domain" description="X8" evidence="18">
    <location>
        <begin position="428"/>
        <end position="511"/>
    </location>
</feature>
<evidence type="ECO:0000256" key="9">
    <source>
        <dbReference type="ARBA" id="ARBA00022821"/>
    </source>
</evidence>
<evidence type="ECO:0000256" key="1">
    <source>
        <dbReference type="ARBA" id="ARBA00000382"/>
    </source>
</evidence>
<sequence>TLLLTFWNRWSSDSEFHSRPLPPRSLLYSTVQPRNLSSRSQPSPAGPDWLSSARRSSHRGPMDARLAATALAVLLHAAVPATALGVNWGTQATHPLPPKAVVQVLRDNGIKKVKLFDADPAAMRALAGTGIEVMVAIPNAKLAGLAADAGQARDWVKHNVRRYDFDGGVTIKYVAVGNEPFLESYNGSFINVTLPALENVQNALNDAGIGDRIKATVPLNADVYNSPRSNPVPSAGRFRADIAGLMADMVRFLARNGAPFTVNIYPFLSLYLNEHFPLDYAFFDGGAAPVDDHGVLYTNVFDANFDTLVAALGAVGHGDMPVVVGEVGWPTDGDRHAKASYAQRFYAGLLRRLAANTGTPARPGQRAAEVYLFGLVDEDAKSVAPGNFERHWGVLRYDGQPKFAMDLTGQGRDTTLVPARGVAYLSRTWCALNPRAKDLGRLGANVDYACTFADCTPLGYGSTCGGMDVAGNASYAFNAYYQAQNQKDEACDFQGLALPTETDPSTATCNFTIQIQTGAAAMASLGRSAGAAALVLASASLQLLAQLW</sequence>
<keyword evidence="7" id="KW-0732">Signal</keyword>
<keyword evidence="12" id="KW-0325">Glycoprotein</keyword>
<dbReference type="SUPFAM" id="SSF51445">
    <property type="entry name" value="(Trans)glycosidases"/>
    <property type="match status" value="1"/>
</dbReference>
<keyword evidence="13" id="KW-0449">Lipoprotein</keyword>
<dbReference type="Gene3D" id="3.20.20.80">
    <property type="entry name" value="Glycosidases"/>
    <property type="match status" value="1"/>
</dbReference>
<evidence type="ECO:0000256" key="8">
    <source>
        <dbReference type="ARBA" id="ARBA00022801"/>
    </source>
</evidence>
<dbReference type="GO" id="GO:0005886">
    <property type="term" value="C:plasma membrane"/>
    <property type="evidence" value="ECO:0007669"/>
    <property type="project" value="UniProtKB-SubCell"/>
</dbReference>
<comment type="caution">
    <text evidence="19">The sequence shown here is derived from an EMBL/GenBank/DDBJ whole genome shotgun (WGS) entry which is preliminary data.</text>
</comment>
<evidence type="ECO:0000256" key="16">
    <source>
        <dbReference type="RuleBase" id="RU004336"/>
    </source>
</evidence>
<dbReference type="EC" id="3.2.1.39" evidence="4"/>
<dbReference type="PANTHER" id="PTHR32227">
    <property type="entry name" value="GLUCAN ENDO-1,3-BETA-GLUCOSIDASE BG1-RELATED-RELATED"/>
    <property type="match status" value="1"/>
</dbReference>
<evidence type="ECO:0000256" key="11">
    <source>
        <dbReference type="ARBA" id="ARBA00023157"/>
    </source>
</evidence>
<proteinExistence type="inferred from homology"/>
<dbReference type="GO" id="GO:0042973">
    <property type="term" value="F:glucan endo-1,3-beta-D-glucosidase activity"/>
    <property type="evidence" value="ECO:0007669"/>
    <property type="project" value="UniProtKB-EC"/>
</dbReference>
<evidence type="ECO:0000256" key="17">
    <source>
        <dbReference type="SAM" id="MobiDB-lite"/>
    </source>
</evidence>
<evidence type="ECO:0000256" key="13">
    <source>
        <dbReference type="ARBA" id="ARBA00023288"/>
    </source>
</evidence>
<evidence type="ECO:0000256" key="5">
    <source>
        <dbReference type="ARBA" id="ARBA00022475"/>
    </source>
</evidence>
<evidence type="ECO:0000256" key="6">
    <source>
        <dbReference type="ARBA" id="ARBA00022622"/>
    </source>
</evidence>
<evidence type="ECO:0000256" key="14">
    <source>
        <dbReference type="ARBA" id="ARBA00023295"/>
    </source>
</evidence>
<keyword evidence="8 16" id="KW-0378">Hydrolase</keyword>
<name>A0A3L6FX47_MAIZE</name>
<evidence type="ECO:0000259" key="18">
    <source>
        <dbReference type="SMART" id="SM00768"/>
    </source>
</evidence>
<dbReference type="FunFam" id="3.20.20.80:FF:000008">
    <property type="entry name" value="Glucan endo-1,3-beta-glucosidase 5"/>
    <property type="match status" value="1"/>
</dbReference>
<dbReference type="Gene3D" id="1.20.58.1040">
    <property type="match status" value="1"/>
</dbReference>
<comment type="catalytic activity">
    <reaction evidence="1">
        <text>Hydrolysis of (1-&gt;3)-beta-D-glucosidic linkages in (1-&gt;3)-beta-D-glucans.</text>
        <dbReference type="EC" id="3.2.1.39"/>
    </reaction>
</comment>
<dbReference type="PROSITE" id="PS00587">
    <property type="entry name" value="GLYCOSYL_HYDROL_F17"/>
    <property type="match status" value="1"/>
</dbReference>
<dbReference type="Proteomes" id="UP000251960">
    <property type="component" value="Chromosome 2"/>
</dbReference>
<keyword evidence="5" id="KW-1003">Cell membrane</keyword>
<feature type="compositionally biased region" description="Polar residues" evidence="17">
    <location>
        <begin position="32"/>
        <end position="43"/>
    </location>
</feature>
<dbReference type="AlphaFoldDB" id="A0A3L6FX47"/>
<evidence type="ECO:0000313" key="19">
    <source>
        <dbReference type="EMBL" id="PWZ39452.1"/>
    </source>
</evidence>
<dbReference type="EMBL" id="NCVQ01000003">
    <property type="protein sequence ID" value="PWZ39452.1"/>
    <property type="molecule type" value="Genomic_DNA"/>
</dbReference>
<dbReference type="Pfam" id="PF00332">
    <property type="entry name" value="Glyco_hydro_17"/>
    <property type="match status" value="1"/>
</dbReference>
<dbReference type="GO" id="GO:0098552">
    <property type="term" value="C:side of membrane"/>
    <property type="evidence" value="ECO:0007669"/>
    <property type="project" value="UniProtKB-KW"/>
</dbReference>
<dbReference type="InterPro" id="IPR012946">
    <property type="entry name" value="X8"/>
</dbReference>
<evidence type="ECO:0000256" key="12">
    <source>
        <dbReference type="ARBA" id="ARBA00023180"/>
    </source>
</evidence>
<dbReference type="InterPro" id="IPR017853">
    <property type="entry name" value="GH"/>
</dbReference>
<accession>A0A3L6FX47</accession>
<evidence type="ECO:0000256" key="4">
    <source>
        <dbReference type="ARBA" id="ARBA00012780"/>
    </source>
</evidence>
<evidence type="ECO:0000313" key="20">
    <source>
        <dbReference type="Proteomes" id="UP000251960"/>
    </source>
</evidence>